<accession>A0A2K2U9N7</accession>
<dbReference type="EMBL" id="PPEK01000015">
    <property type="protein sequence ID" value="PNV66942.1"/>
    <property type="molecule type" value="Genomic_DNA"/>
</dbReference>
<keyword evidence="1" id="KW-0472">Membrane</keyword>
<keyword evidence="1" id="KW-1133">Transmembrane helix</keyword>
<proteinExistence type="predicted"/>
<evidence type="ECO:0000313" key="3">
    <source>
        <dbReference type="Proteomes" id="UP000236197"/>
    </source>
</evidence>
<dbReference type="InterPro" id="IPR019277">
    <property type="entry name" value="DUF2304"/>
</dbReference>
<dbReference type="OrthoDB" id="3186517at2"/>
<sequence>MTLELRITLLVVSLLTLVFITRKVRDAKVRLEDSIFWFCIAGLLLLVSIFPGIFFFLSDVAGTYSTVNFVFLFFIFILLIQCFTLNMRISQVDTKLKELTQQLAIEKFERYQNDRERAVSATGTDVDDAGKP</sequence>
<dbReference type="Proteomes" id="UP000236197">
    <property type="component" value="Unassembled WGS sequence"/>
</dbReference>
<evidence type="ECO:0000313" key="2">
    <source>
        <dbReference type="EMBL" id="PNV66942.1"/>
    </source>
</evidence>
<feature type="transmembrane region" description="Helical" evidence="1">
    <location>
        <begin position="36"/>
        <end position="57"/>
    </location>
</feature>
<feature type="transmembrane region" description="Helical" evidence="1">
    <location>
        <begin position="6"/>
        <end position="24"/>
    </location>
</feature>
<dbReference type="Pfam" id="PF10066">
    <property type="entry name" value="DUF2304"/>
    <property type="match status" value="1"/>
</dbReference>
<name>A0A2K2U9N7_9ACTN</name>
<keyword evidence="3" id="KW-1185">Reference proteome</keyword>
<protein>
    <submittedName>
        <fullName evidence="2">DUF2304 domain-containing protein</fullName>
    </submittedName>
</protein>
<reference evidence="3" key="1">
    <citation type="submission" date="2018-01" db="EMBL/GenBank/DDBJ databases">
        <title>Rubneribacter badeniensis gen. nov., sp. nov., and Colonibacter rubneri, gen. nov., sp. nov., WGS of new members of the Eggerthellaceae.</title>
        <authorList>
            <person name="Danylec N."/>
            <person name="Stoll D.A."/>
            <person name="Doetsch A."/>
            <person name="Kulling S.E."/>
            <person name="Huch M."/>
        </authorList>
    </citation>
    <scope>NUCLEOTIDE SEQUENCE [LARGE SCALE GENOMIC DNA]</scope>
    <source>
        <strain evidence="3">ResAG-96</strain>
    </source>
</reference>
<gene>
    <name evidence="2" type="ORF">C2L71_10400</name>
</gene>
<evidence type="ECO:0000256" key="1">
    <source>
        <dbReference type="SAM" id="Phobius"/>
    </source>
</evidence>
<dbReference type="AlphaFoldDB" id="A0A2K2U9N7"/>
<organism evidence="2 3">
    <name type="scientific">Enteroscipio rubneri</name>
    <dbReference type="NCBI Taxonomy" id="2070686"/>
    <lineage>
        <taxon>Bacteria</taxon>
        <taxon>Bacillati</taxon>
        <taxon>Actinomycetota</taxon>
        <taxon>Coriobacteriia</taxon>
        <taxon>Eggerthellales</taxon>
        <taxon>Eggerthellaceae</taxon>
        <taxon>Enteroscipio</taxon>
    </lineage>
</organism>
<comment type="caution">
    <text evidence="2">The sequence shown here is derived from an EMBL/GenBank/DDBJ whole genome shotgun (WGS) entry which is preliminary data.</text>
</comment>
<dbReference type="RefSeq" id="WP_103265694.1">
    <property type="nucleotide sequence ID" value="NZ_CABMLE010000015.1"/>
</dbReference>
<feature type="transmembrane region" description="Helical" evidence="1">
    <location>
        <begin position="69"/>
        <end position="87"/>
    </location>
</feature>
<keyword evidence="1" id="KW-0812">Transmembrane</keyword>